<dbReference type="SMART" id="SM00382">
    <property type="entry name" value="AAA"/>
    <property type="match status" value="1"/>
</dbReference>
<dbReference type="PROSITE" id="PS50045">
    <property type="entry name" value="SIGMA54_INTERACT_4"/>
    <property type="match status" value="1"/>
</dbReference>
<proteinExistence type="predicted"/>
<dbReference type="SMART" id="SM00448">
    <property type="entry name" value="REC"/>
    <property type="match status" value="1"/>
</dbReference>
<dbReference type="GO" id="GO:0043565">
    <property type="term" value="F:sequence-specific DNA binding"/>
    <property type="evidence" value="ECO:0007669"/>
    <property type="project" value="InterPro"/>
</dbReference>
<accession>A0A7U4DNK8</accession>
<evidence type="ECO:0000256" key="5">
    <source>
        <dbReference type="ARBA" id="ARBA00023163"/>
    </source>
</evidence>
<dbReference type="Pfam" id="PF25601">
    <property type="entry name" value="AAA_lid_14"/>
    <property type="match status" value="1"/>
</dbReference>
<dbReference type="InterPro" id="IPR002197">
    <property type="entry name" value="HTH_Fis"/>
</dbReference>
<dbReference type="SUPFAM" id="SSF46689">
    <property type="entry name" value="Homeodomain-like"/>
    <property type="match status" value="1"/>
</dbReference>
<keyword evidence="4" id="KW-0238">DNA-binding</keyword>
<dbReference type="Pfam" id="PF02954">
    <property type="entry name" value="HTH_8"/>
    <property type="match status" value="1"/>
</dbReference>
<dbReference type="InterPro" id="IPR001789">
    <property type="entry name" value="Sig_transdc_resp-reg_receiver"/>
</dbReference>
<evidence type="ECO:0000256" key="2">
    <source>
        <dbReference type="ARBA" id="ARBA00022840"/>
    </source>
</evidence>
<evidence type="ECO:0000259" key="8">
    <source>
        <dbReference type="PROSITE" id="PS50110"/>
    </source>
</evidence>
<evidence type="ECO:0000313" key="9">
    <source>
        <dbReference type="EMBL" id="ADW17206.1"/>
    </source>
</evidence>
<dbReference type="Gene3D" id="3.40.50.2300">
    <property type="match status" value="1"/>
</dbReference>
<dbReference type="EMBL" id="CP002364">
    <property type="protein sequence ID" value="ADW17206.1"/>
    <property type="molecule type" value="Genomic_DNA"/>
</dbReference>
<dbReference type="CDD" id="cd00009">
    <property type="entry name" value="AAA"/>
    <property type="match status" value="1"/>
</dbReference>
<name>A0A7U4DNK8_DESPD</name>
<organism evidence="9 10">
    <name type="scientific">Desulfobulbus propionicus (strain ATCC 33891 / DSM 2032 / VKM B-1956 / 1pr3)</name>
    <dbReference type="NCBI Taxonomy" id="577650"/>
    <lineage>
        <taxon>Bacteria</taxon>
        <taxon>Pseudomonadati</taxon>
        <taxon>Thermodesulfobacteriota</taxon>
        <taxon>Desulfobulbia</taxon>
        <taxon>Desulfobulbales</taxon>
        <taxon>Desulfobulbaceae</taxon>
        <taxon>Desulfobulbus</taxon>
    </lineage>
</organism>
<evidence type="ECO:0000256" key="3">
    <source>
        <dbReference type="ARBA" id="ARBA00023015"/>
    </source>
</evidence>
<keyword evidence="5" id="KW-0804">Transcription</keyword>
<dbReference type="GO" id="GO:0006355">
    <property type="term" value="P:regulation of DNA-templated transcription"/>
    <property type="evidence" value="ECO:0007669"/>
    <property type="project" value="InterPro"/>
</dbReference>
<feature type="domain" description="Sigma-54 factor interaction" evidence="7">
    <location>
        <begin position="141"/>
        <end position="365"/>
    </location>
</feature>
<dbReference type="RefSeq" id="WP_015723749.1">
    <property type="nucleotide sequence ID" value="NC_014972.1"/>
</dbReference>
<keyword evidence="6" id="KW-0597">Phosphoprotein</keyword>
<dbReference type="PANTHER" id="PTHR32071">
    <property type="entry name" value="TRANSCRIPTIONAL REGULATORY PROTEIN"/>
    <property type="match status" value="1"/>
</dbReference>
<dbReference type="Gene3D" id="1.10.10.60">
    <property type="entry name" value="Homeodomain-like"/>
    <property type="match status" value="1"/>
</dbReference>
<dbReference type="Pfam" id="PF00072">
    <property type="entry name" value="Response_reg"/>
    <property type="match status" value="1"/>
</dbReference>
<dbReference type="InterPro" id="IPR002078">
    <property type="entry name" value="Sigma_54_int"/>
</dbReference>
<reference evidence="9 10" key="1">
    <citation type="journal article" date="2011" name="Stand. Genomic Sci.">
        <title>Complete genome sequence of Desulfobulbus propionicus type strain (1pr3).</title>
        <authorList>
            <person name="Pagani I."/>
            <person name="Lapidus A."/>
            <person name="Nolan M."/>
            <person name="Lucas S."/>
            <person name="Hammon N."/>
            <person name="Deshpande S."/>
            <person name="Cheng J.F."/>
            <person name="Chertkov O."/>
            <person name="Davenport K."/>
            <person name="Tapia R."/>
            <person name="Han C."/>
            <person name="Goodwin L."/>
            <person name="Pitluck S."/>
            <person name="Liolios K."/>
            <person name="Mavromatis K."/>
            <person name="Ivanova N."/>
            <person name="Mikhailova N."/>
            <person name="Pati A."/>
            <person name="Chen A."/>
            <person name="Palaniappan K."/>
            <person name="Land M."/>
            <person name="Hauser L."/>
            <person name="Chang Y.J."/>
            <person name="Jeffries C.D."/>
            <person name="Detter J.C."/>
            <person name="Brambilla E."/>
            <person name="Kannan K.P."/>
            <person name="Djao O.D."/>
            <person name="Rohde M."/>
            <person name="Pukall R."/>
            <person name="Spring S."/>
            <person name="Goker M."/>
            <person name="Sikorski J."/>
            <person name="Woyke T."/>
            <person name="Bristow J."/>
            <person name="Eisen J.A."/>
            <person name="Markowitz V."/>
            <person name="Hugenholtz P."/>
            <person name="Kyrpides N.C."/>
            <person name="Klenk H.P."/>
        </authorList>
    </citation>
    <scope>NUCLEOTIDE SEQUENCE [LARGE SCALE GENOMIC DNA]</scope>
    <source>
        <strain evidence="10">ATCC 33891 / DSM 2032 / 1pr3</strain>
    </source>
</reference>
<keyword evidence="1" id="KW-0547">Nucleotide-binding</keyword>
<evidence type="ECO:0000256" key="6">
    <source>
        <dbReference type="PROSITE-ProRule" id="PRU00169"/>
    </source>
</evidence>
<dbReference type="GO" id="GO:0000160">
    <property type="term" value="P:phosphorelay signal transduction system"/>
    <property type="evidence" value="ECO:0007669"/>
    <property type="project" value="InterPro"/>
</dbReference>
<keyword evidence="3" id="KW-0805">Transcription regulation</keyword>
<dbReference type="SUPFAM" id="SSF52172">
    <property type="entry name" value="CheY-like"/>
    <property type="match status" value="1"/>
</dbReference>
<keyword evidence="10" id="KW-1185">Reference proteome</keyword>
<dbReference type="Pfam" id="PF00158">
    <property type="entry name" value="Sigma54_activat"/>
    <property type="match status" value="1"/>
</dbReference>
<dbReference type="PRINTS" id="PR01590">
    <property type="entry name" value="HTHFIS"/>
</dbReference>
<dbReference type="SUPFAM" id="SSF52540">
    <property type="entry name" value="P-loop containing nucleoside triphosphate hydrolases"/>
    <property type="match status" value="1"/>
</dbReference>
<dbReference type="Gene3D" id="1.10.8.60">
    <property type="match status" value="1"/>
</dbReference>
<dbReference type="InterPro" id="IPR025943">
    <property type="entry name" value="Sigma_54_int_dom_ATP-bd_2"/>
</dbReference>
<dbReference type="InterPro" id="IPR003593">
    <property type="entry name" value="AAA+_ATPase"/>
</dbReference>
<evidence type="ECO:0000313" key="10">
    <source>
        <dbReference type="Proteomes" id="UP000006365"/>
    </source>
</evidence>
<dbReference type="InterPro" id="IPR027417">
    <property type="entry name" value="P-loop_NTPase"/>
</dbReference>
<dbReference type="InterPro" id="IPR009057">
    <property type="entry name" value="Homeodomain-like_sf"/>
</dbReference>
<dbReference type="PROSITE" id="PS00675">
    <property type="entry name" value="SIGMA54_INTERACT_1"/>
    <property type="match status" value="1"/>
</dbReference>
<dbReference type="PROSITE" id="PS50110">
    <property type="entry name" value="RESPONSE_REGULATORY"/>
    <property type="match status" value="1"/>
</dbReference>
<keyword evidence="2" id="KW-0067">ATP-binding</keyword>
<dbReference type="Proteomes" id="UP000006365">
    <property type="component" value="Chromosome"/>
</dbReference>
<dbReference type="AlphaFoldDB" id="A0A7U4DNK8"/>
<dbReference type="InterPro" id="IPR025944">
    <property type="entry name" value="Sigma_54_int_dom_CS"/>
</dbReference>
<dbReference type="PROSITE" id="PS00688">
    <property type="entry name" value="SIGMA54_INTERACT_3"/>
    <property type="match status" value="1"/>
</dbReference>
<evidence type="ECO:0000256" key="4">
    <source>
        <dbReference type="ARBA" id="ARBA00023125"/>
    </source>
</evidence>
<gene>
    <name evidence="9" type="ordered locus">Despr_1034</name>
</gene>
<dbReference type="Gene3D" id="3.40.50.300">
    <property type="entry name" value="P-loop containing nucleotide triphosphate hydrolases"/>
    <property type="match status" value="1"/>
</dbReference>
<dbReference type="InterPro" id="IPR025662">
    <property type="entry name" value="Sigma_54_int_dom_ATP-bd_1"/>
</dbReference>
<feature type="modified residue" description="4-aspartylphosphate" evidence="6">
    <location>
        <position position="51"/>
    </location>
</feature>
<feature type="domain" description="Response regulatory" evidence="8">
    <location>
        <begin position="2"/>
        <end position="116"/>
    </location>
</feature>
<dbReference type="InterPro" id="IPR058031">
    <property type="entry name" value="AAA_lid_NorR"/>
</dbReference>
<dbReference type="GO" id="GO:0005524">
    <property type="term" value="F:ATP binding"/>
    <property type="evidence" value="ECO:0007669"/>
    <property type="project" value="UniProtKB-KW"/>
</dbReference>
<dbReference type="InterPro" id="IPR011006">
    <property type="entry name" value="CheY-like_superfamily"/>
</dbReference>
<evidence type="ECO:0000256" key="1">
    <source>
        <dbReference type="ARBA" id="ARBA00022741"/>
    </source>
</evidence>
<evidence type="ECO:0000259" key="7">
    <source>
        <dbReference type="PROSITE" id="PS50045"/>
    </source>
</evidence>
<protein>
    <submittedName>
        <fullName evidence="9">Two component, sigma54 specific, transcriptional regulator, Fis family</fullName>
    </submittedName>
</protein>
<dbReference type="FunFam" id="3.40.50.300:FF:000006">
    <property type="entry name" value="DNA-binding transcriptional regulator NtrC"/>
    <property type="match status" value="1"/>
</dbReference>
<dbReference type="PROSITE" id="PS00676">
    <property type="entry name" value="SIGMA54_INTERACT_2"/>
    <property type="match status" value="1"/>
</dbReference>
<dbReference type="KEGG" id="dpr:Despr_1034"/>
<sequence>MRILIVDDEPLQRDMLSGFLKKQGYTVHEAANGTEALSQFMRQPIDLVLLDHRMPDMNGDEVLARIKAQSPLARVIMITAYGAVDTAVRVMRLGADDFLEKPIDLEALLAKIRVIEEQLFIADDVARVEETIDTEALPVRMIAASPAMRQVLSLVMRAAPSPWTVLIQGETGTGKELIARLIHLLSPRKEGPFIPLNCAAVPEGLFESELFGHEKGAFTGAANRRRGVVEQAHGGTLLLDEVGELPLAVQAKLLRTLQEKTFSRVGGEQLLPVDVRILAATNRDLKQMVAAGGFREDLYFRLNVIALDIPPLRRRKEEIPELIRFFLHKYQSPAVFDDQALAQLSKYPFPGNIRELEHVLQRTVTLARSTNIGLRDLPPEIRDYRGATSEGDLNDRLAEVERQMLIEALERHNWVQTHAAESLGISERVLRYKMERLGIEKKR</sequence>